<dbReference type="PANTHER" id="PTHR47843">
    <property type="entry name" value="BTB DOMAIN-CONTAINING PROTEIN-RELATED"/>
    <property type="match status" value="1"/>
</dbReference>
<evidence type="ECO:0000313" key="4">
    <source>
        <dbReference type="Proteomes" id="UP000799771"/>
    </source>
</evidence>
<feature type="region of interest" description="Disordered" evidence="1">
    <location>
        <begin position="18"/>
        <end position="55"/>
    </location>
</feature>
<dbReference type="Gene3D" id="3.30.710.10">
    <property type="entry name" value="Potassium Channel Kv1.1, Chain A"/>
    <property type="match status" value="1"/>
</dbReference>
<dbReference type="OrthoDB" id="6359816at2759"/>
<feature type="domain" description="BTB" evidence="2">
    <location>
        <begin position="99"/>
        <end position="161"/>
    </location>
</feature>
<reference evidence="3" key="1">
    <citation type="journal article" date="2020" name="Stud. Mycol.">
        <title>101 Dothideomycetes genomes: a test case for predicting lifestyles and emergence of pathogens.</title>
        <authorList>
            <person name="Haridas S."/>
            <person name="Albert R."/>
            <person name="Binder M."/>
            <person name="Bloem J."/>
            <person name="Labutti K."/>
            <person name="Salamov A."/>
            <person name="Andreopoulos B."/>
            <person name="Baker S."/>
            <person name="Barry K."/>
            <person name="Bills G."/>
            <person name="Bluhm B."/>
            <person name="Cannon C."/>
            <person name="Castanera R."/>
            <person name="Culley D."/>
            <person name="Daum C."/>
            <person name="Ezra D."/>
            <person name="Gonzalez J."/>
            <person name="Henrissat B."/>
            <person name="Kuo A."/>
            <person name="Liang C."/>
            <person name="Lipzen A."/>
            <person name="Lutzoni F."/>
            <person name="Magnuson J."/>
            <person name="Mondo S."/>
            <person name="Nolan M."/>
            <person name="Ohm R."/>
            <person name="Pangilinan J."/>
            <person name="Park H.-J."/>
            <person name="Ramirez L."/>
            <person name="Alfaro M."/>
            <person name="Sun H."/>
            <person name="Tritt A."/>
            <person name="Yoshinaga Y."/>
            <person name="Zwiers L.-H."/>
            <person name="Turgeon B."/>
            <person name="Goodwin S."/>
            <person name="Spatafora J."/>
            <person name="Crous P."/>
            <person name="Grigoriev I."/>
        </authorList>
    </citation>
    <scope>NUCLEOTIDE SEQUENCE</scope>
    <source>
        <strain evidence="3">CBS 119687</strain>
    </source>
</reference>
<organism evidence="3 4">
    <name type="scientific">Dothidotthia symphoricarpi CBS 119687</name>
    <dbReference type="NCBI Taxonomy" id="1392245"/>
    <lineage>
        <taxon>Eukaryota</taxon>
        <taxon>Fungi</taxon>
        <taxon>Dikarya</taxon>
        <taxon>Ascomycota</taxon>
        <taxon>Pezizomycotina</taxon>
        <taxon>Dothideomycetes</taxon>
        <taxon>Pleosporomycetidae</taxon>
        <taxon>Pleosporales</taxon>
        <taxon>Dothidotthiaceae</taxon>
        <taxon>Dothidotthia</taxon>
    </lineage>
</organism>
<dbReference type="CDD" id="cd18186">
    <property type="entry name" value="BTB_POZ_ZBTB_KLHL-like"/>
    <property type="match status" value="1"/>
</dbReference>
<evidence type="ECO:0000256" key="1">
    <source>
        <dbReference type="SAM" id="MobiDB-lite"/>
    </source>
</evidence>
<dbReference type="AlphaFoldDB" id="A0A6A6AVG8"/>
<evidence type="ECO:0000313" key="3">
    <source>
        <dbReference type="EMBL" id="KAF2134847.1"/>
    </source>
</evidence>
<feature type="compositionally biased region" description="Low complexity" evidence="1">
    <location>
        <begin position="26"/>
        <end position="55"/>
    </location>
</feature>
<proteinExistence type="predicted"/>
<dbReference type="GeneID" id="54412403"/>
<gene>
    <name evidence="3" type="ORF">P153DRAFT_402657</name>
</gene>
<dbReference type="RefSeq" id="XP_033529234.1">
    <property type="nucleotide sequence ID" value="XM_033671971.1"/>
</dbReference>
<dbReference type="EMBL" id="ML977497">
    <property type="protein sequence ID" value="KAF2134847.1"/>
    <property type="molecule type" value="Genomic_DNA"/>
</dbReference>
<sequence length="291" mass="32333">MFATPLIATRNVLSSSELYSSHRRSSSSTSSQLSRTSSNASTASTSVSTFSTASTQKRQRHFRTFSSKSAESQSTSLAFEAHPPYENQPSATPTYPDRSCTDLLVRCKSELYNVNRAVVCGHSQWFTNVCARVATTASKCVIDLSADNSDAVAAMMQYCYRLDYVDGLSSPKSDAHSCALQLHVDVYMLAQRYIIPGMMKLALRKFEALATTTLTTDSDGEDLSKVICGMYAKTSRVRDDQLRPVIIKLCAEHIEKFACGNRRTAARLFTLMGELPEFRSDIFEKVAERWK</sequence>
<name>A0A6A6AVG8_9PLEO</name>
<accession>A0A6A6AVG8</accession>
<dbReference type="InterPro" id="IPR011333">
    <property type="entry name" value="SKP1/BTB/POZ_sf"/>
</dbReference>
<keyword evidence="4" id="KW-1185">Reference proteome</keyword>
<dbReference type="PANTHER" id="PTHR47843:SF5">
    <property type="entry name" value="BTB_POZ DOMAIN PROTEIN"/>
    <property type="match status" value="1"/>
</dbReference>
<dbReference type="InterPro" id="IPR000210">
    <property type="entry name" value="BTB/POZ_dom"/>
</dbReference>
<dbReference type="Pfam" id="PF00651">
    <property type="entry name" value="BTB"/>
    <property type="match status" value="1"/>
</dbReference>
<evidence type="ECO:0000259" key="2">
    <source>
        <dbReference type="Pfam" id="PF00651"/>
    </source>
</evidence>
<dbReference type="SUPFAM" id="SSF54695">
    <property type="entry name" value="POZ domain"/>
    <property type="match status" value="1"/>
</dbReference>
<dbReference type="Proteomes" id="UP000799771">
    <property type="component" value="Unassembled WGS sequence"/>
</dbReference>
<protein>
    <recommendedName>
        <fullName evidence="2">BTB domain-containing protein</fullName>
    </recommendedName>
</protein>